<dbReference type="InterPro" id="IPR001387">
    <property type="entry name" value="Cro/C1-type_HTH"/>
</dbReference>
<dbReference type="STRING" id="553510.B1H19_13030"/>
<dbReference type="EMBL" id="CP020569">
    <property type="protein sequence ID" value="ARF55007.1"/>
    <property type="molecule type" value="Genomic_DNA"/>
</dbReference>
<dbReference type="Gene3D" id="1.10.260.40">
    <property type="entry name" value="lambda repressor-like DNA-binding domains"/>
    <property type="match status" value="1"/>
</dbReference>
<protein>
    <submittedName>
        <fullName evidence="2">Transcriptional regulator</fullName>
    </submittedName>
</protein>
<name>A0A1V0TPX8_9ACTN</name>
<feature type="domain" description="HTH cro/C1-type" evidence="1">
    <location>
        <begin position="22"/>
        <end position="71"/>
    </location>
</feature>
<dbReference type="InterPro" id="IPR043917">
    <property type="entry name" value="DUF5753"/>
</dbReference>
<evidence type="ECO:0000313" key="2">
    <source>
        <dbReference type="EMBL" id="ARF55007.1"/>
    </source>
</evidence>
<evidence type="ECO:0000259" key="1">
    <source>
        <dbReference type="PROSITE" id="PS50943"/>
    </source>
</evidence>
<dbReference type="GO" id="GO:0003677">
    <property type="term" value="F:DNA binding"/>
    <property type="evidence" value="ECO:0007669"/>
    <property type="project" value="InterPro"/>
</dbReference>
<gene>
    <name evidence="2" type="ORF">B1H19_13030</name>
</gene>
<dbReference type="Pfam" id="PF19054">
    <property type="entry name" value="DUF5753"/>
    <property type="match status" value="1"/>
</dbReference>
<organism evidence="2 3">
    <name type="scientific">Streptomyces gilvosporeus</name>
    <dbReference type="NCBI Taxonomy" id="553510"/>
    <lineage>
        <taxon>Bacteria</taxon>
        <taxon>Bacillati</taxon>
        <taxon>Actinomycetota</taxon>
        <taxon>Actinomycetes</taxon>
        <taxon>Kitasatosporales</taxon>
        <taxon>Streptomycetaceae</taxon>
        <taxon>Streptomyces</taxon>
    </lineage>
</organism>
<proteinExistence type="predicted"/>
<dbReference type="Proteomes" id="UP000192726">
    <property type="component" value="Chromosome"/>
</dbReference>
<dbReference type="PROSITE" id="PS50943">
    <property type="entry name" value="HTH_CROC1"/>
    <property type="match status" value="1"/>
</dbReference>
<dbReference type="CDD" id="cd00093">
    <property type="entry name" value="HTH_XRE"/>
    <property type="match status" value="1"/>
</dbReference>
<dbReference type="SUPFAM" id="SSF47413">
    <property type="entry name" value="lambda repressor-like DNA-binding domains"/>
    <property type="match status" value="1"/>
</dbReference>
<dbReference type="AlphaFoldDB" id="A0A1V0TPX8"/>
<dbReference type="RefSeq" id="WP_083104919.1">
    <property type="nucleotide sequence ID" value="NZ_CP020569.1"/>
</dbReference>
<dbReference type="InterPro" id="IPR010982">
    <property type="entry name" value="Lambda_DNA-bd_dom_sf"/>
</dbReference>
<accession>A0A1V0TPX8</accession>
<dbReference type="KEGG" id="sgv:B1H19_13030"/>
<sequence>MTADHERSDSLRTFGAVYQGFRESRGFTQESLAPEIRYSQDYIASVEQGRILPSKTFLQRSEDVLDALGVLEKAAKRLSKRRGLASWFRAWAGMEEKATTLHTYECRLIPGLLQTERYARLLFESRVPLLTDAEVDTRLAVRLERQQLLRDRPKCAFSFILEEHLFLRHVGGVEATRELIDHMLGLATLRNIEIQVLPLSQGMHAGMDGPMQLVETPDHEWYGYCEGQENGTLISDPTVISMLHARYAKLRSEALSLDDSVGLLKRLRGAL</sequence>
<dbReference type="Pfam" id="PF13560">
    <property type="entry name" value="HTH_31"/>
    <property type="match status" value="1"/>
</dbReference>
<keyword evidence="3" id="KW-1185">Reference proteome</keyword>
<evidence type="ECO:0000313" key="3">
    <source>
        <dbReference type="Proteomes" id="UP000192726"/>
    </source>
</evidence>
<dbReference type="OrthoDB" id="4308543at2"/>
<reference evidence="2 3" key="1">
    <citation type="submission" date="2017-04" db="EMBL/GenBank/DDBJ databases">
        <title>Complete Genome Sequence of Streptomyces gilvosporeus F607, a Capable Producer of Natamycin.</title>
        <authorList>
            <person name="Zong G."/>
            <person name="Zhong C."/>
            <person name="Fu J."/>
            <person name="Qin R."/>
            <person name="Cao G."/>
        </authorList>
    </citation>
    <scope>NUCLEOTIDE SEQUENCE [LARGE SCALE GENOMIC DNA]</scope>
    <source>
        <strain evidence="2 3">F607</strain>
    </source>
</reference>